<evidence type="ECO:0000313" key="1">
    <source>
        <dbReference type="Proteomes" id="UP001515500"/>
    </source>
</evidence>
<dbReference type="AlphaFoldDB" id="A0AB40B5K7"/>
<name>A0AB40B5K7_DIOCR</name>
<organism evidence="1 2">
    <name type="scientific">Dioscorea cayennensis subsp. rotundata</name>
    <name type="common">White Guinea yam</name>
    <name type="synonym">Dioscorea rotundata</name>
    <dbReference type="NCBI Taxonomy" id="55577"/>
    <lineage>
        <taxon>Eukaryota</taxon>
        <taxon>Viridiplantae</taxon>
        <taxon>Streptophyta</taxon>
        <taxon>Embryophyta</taxon>
        <taxon>Tracheophyta</taxon>
        <taxon>Spermatophyta</taxon>
        <taxon>Magnoliopsida</taxon>
        <taxon>Liliopsida</taxon>
        <taxon>Dioscoreales</taxon>
        <taxon>Dioscoreaceae</taxon>
        <taxon>Dioscorea</taxon>
    </lineage>
</organism>
<protein>
    <submittedName>
        <fullName evidence="2">Uncharacterized protein LOC120258675</fullName>
    </submittedName>
</protein>
<dbReference type="RefSeq" id="XP_039122058.1">
    <property type="nucleotide sequence ID" value="XM_039266124.1"/>
</dbReference>
<dbReference type="GeneID" id="120258675"/>
<keyword evidence="1" id="KW-1185">Reference proteome</keyword>
<evidence type="ECO:0000313" key="2">
    <source>
        <dbReference type="RefSeq" id="XP_039122058.1"/>
    </source>
</evidence>
<gene>
    <name evidence="2" type="primary">LOC120258675</name>
</gene>
<sequence>MKEAQKKRKYQLNELEKYRLNAYENTLLYKEKMRRMHDDHLRKEKQFQIGEQVLLFNSRLKLFSGKLKSCWLSPYTVTQTFPHGAIEIFHPTKGKFKVSGHRLKHYEIREGVPHSTNCGAVLLHEPPG</sequence>
<reference evidence="2" key="1">
    <citation type="submission" date="2025-08" db="UniProtKB">
        <authorList>
            <consortium name="RefSeq"/>
        </authorList>
    </citation>
    <scope>IDENTIFICATION</scope>
</reference>
<accession>A0AB40B5K7</accession>
<proteinExistence type="predicted"/>
<dbReference type="Proteomes" id="UP001515500">
    <property type="component" value="Chromosome 4"/>
</dbReference>